<protein>
    <submittedName>
        <fullName evidence="2">Uncharacterized protein</fullName>
    </submittedName>
</protein>
<accession>A0AC34RQQ8</accession>
<name>A0AC34RQQ8_9BILA</name>
<organism evidence="1 2">
    <name type="scientific">Panagrolaimus sp. JU765</name>
    <dbReference type="NCBI Taxonomy" id="591449"/>
    <lineage>
        <taxon>Eukaryota</taxon>
        <taxon>Metazoa</taxon>
        <taxon>Ecdysozoa</taxon>
        <taxon>Nematoda</taxon>
        <taxon>Chromadorea</taxon>
        <taxon>Rhabditida</taxon>
        <taxon>Tylenchina</taxon>
        <taxon>Panagrolaimomorpha</taxon>
        <taxon>Panagrolaimoidea</taxon>
        <taxon>Panagrolaimidae</taxon>
        <taxon>Panagrolaimus</taxon>
    </lineage>
</organism>
<evidence type="ECO:0000313" key="2">
    <source>
        <dbReference type="WBParaSite" id="JU765_v2.g9350.t1"/>
    </source>
</evidence>
<dbReference type="Proteomes" id="UP000887576">
    <property type="component" value="Unplaced"/>
</dbReference>
<reference evidence="2" key="1">
    <citation type="submission" date="2022-11" db="UniProtKB">
        <authorList>
            <consortium name="WormBaseParasite"/>
        </authorList>
    </citation>
    <scope>IDENTIFICATION</scope>
</reference>
<sequence length="204" mass="24207">MEKTVQDHSKDLQLARAKISQLMKNYAELKTEKMISLDVGMIDQEEQAKLQKMEEMEIKIIELERLAETIKQTGPELHRRMEEATRKLIYVQIKNAEYERKAENSNRMKKSAIEMVEKMKEKLRTVLIGESRQIQELVRDYELNMIEIARLQNQLIHSVPINQYDKVLKRYKMLAQKTGLNVDYDEKTDPVCFKICLKLLRKCF</sequence>
<proteinExistence type="predicted"/>
<evidence type="ECO:0000313" key="1">
    <source>
        <dbReference type="Proteomes" id="UP000887576"/>
    </source>
</evidence>
<dbReference type="WBParaSite" id="JU765_v2.g9350.t1">
    <property type="protein sequence ID" value="JU765_v2.g9350.t1"/>
    <property type="gene ID" value="JU765_v2.g9350"/>
</dbReference>